<evidence type="ECO:0000256" key="1">
    <source>
        <dbReference type="ARBA" id="ARBA00012252"/>
    </source>
</evidence>
<dbReference type="GO" id="GO:0030409">
    <property type="term" value="F:glutamate formimidoyltransferase activity"/>
    <property type="evidence" value="ECO:0007669"/>
    <property type="project" value="UniProtKB-EC"/>
</dbReference>
<dbReference type="PANTHER" id="PTHR12234">
    <property type="entry name" value="FORMIMINOTRANSFERASE-CYCLODEAMINASE"/>
    <property type="match status" value="1"/>
</dbReference>
<accession>A0A6J7E2Y3</accession>
<reference evidence="5" key="1">
    <citation type="submission" date="2020-05" db="EMBL/GenBank/DDBJ databases">
        <authorList>
            <person name="Chiriac C."/>
            <person name="Salcher M."/>
            <person name="Ghai R."/>
            <person name="Kavagutti S V."/>
        </authorList>
    </citation>
    <scope>NUCLEOTIDE SEQUENCE</scope>
</reference>
<evidence type="ECO:0000256" key="2">
    <source>
        <dbReference type="ARBA" id="ARBA00022679"/>
    </source>
</evidence>
<dbReference type="SMART" id="SM01221">
    <property type="entry name" value="FTCD"/>
    <property type="match status" value="1"/>
</dbReference>
<dbReference type="SMART" id="SM01222">
    <property type="entry name" value="FTCD_N"/>
    <property type="match status" value="1"/>
</dbReference>
<dbReference type="InterPro" id="IPR037070">
    <property type="entry name" value="Formiminotransferase_C_sf"/>
</dbReference>
<feature type="domain" description="Formiminotransferase C-terminal subdomain" evidence="3">
    <location>
        <begin position="167"/>
        <end position="273"/>
    </location>
</feature>
<protein>
    <recommendedName>
        <fullName evidence="1">glutamate formimidoyltransferase</fullName>
        <ecNumber evidence="1">2.1.2.5</ecNumber>
    </recommendedName>
</protein>
<dbReference type="AlphaFoldDB" id="A0A6J7E2Y3"/>
<dbReference type="InterPro" id="IPR051623">
    <property type="entry name" value="FTCD"/>
</dbReference>
<dbReference type="InterPro" id="IPR022384">
    <property type="entry name" value="FormiminoTrfase_cat_dom_sf"/>
</dbReference>
<dbReference type="InterPro" id="IPR037064">
    <property type="entry name" value="Formiminotransferase_N_sf"/>
</dbReference>
<dbReference type="Pfam" id="PF07837">
    <property type="entry name" value="FTCD_N"/>
    <property type="match status" value="1"/>
</dbReference>
<dbReference type="EC" id="2.1.2.5" evidence="1"/>
<dbReference type="GO" id="GO:0005542">
    <property type="term" value="F:folic acid binding"/>
    <property type="evidence" value="ECO:0007669"/>
    <property type="project" value="InterPro"/>
</dbReference>
<dbReference type="Gene3D" id="3.30.70.670">
    <property type="entry name" value="Formiminotransferase, C-terminal subdomain"/>
    <property type="match status" value="1"/>
</dbReference>
<organism evidence="5">
    <name type="scientific">freshwater metagenome</name>
    <dbReference type="NCBI Taxonomy" id="449393"/>
    <lineage>
        <taxon>unclassified sequences</taxon>
        <taxon>metagenomes</taxon>
        <taxon>ecological metagenomes</taxon>
    </lineage>
</organism>
<dbReference type="Gene3D" id="3.30.990.10">
    <property type="entry name" value="Formiminotransferase, N-terminal subdomain"/>
    <property type="match status" value="1"/>
</dbReference>
<evidence type="ECO:0000259" key="4">
    <source>
        <dbReference type="SMART" id="SM01222"/>
    </source>
</evidence>
<keyword evidence="2" id="KW-0808">Transferase</keyword>
<evidence type="ECO:0000259" key="3">
    <source>
        <dbReference type="SMART" id="SM01221"/>
    </source>
</evidence>
<proteinExistence type="predicted"/>
<dbReference type="PANTHER" id="PTHR12234:SF1">
    <property type="entry name" value="FORMIMINOTRANSFERASE N-TERMINAL SUBDOMAIN-CONTAINING PROTEIN"/>
    <property type="match status" value="1"/>
</dbReference>
<name>A0A6J7E2Y3_9ZZZZ</name>
<gene>
    <name evidence="5" type="ORF">UFOPK3381_01096</name>
</gene>
<feature type="domain" description="Formiminotransferase N-terminal subdomain" evidence="4">
    <location>
        <begin position="5"/>
        <end position="166"/>
    </location>
</feature>
<dbReference type="EMBL" id="CAFBLN010000057">
    <property type="protein sequence ID" value="CAB4876378.1"/>
    <property type="molecule type" value="Genomic_DNA"/>
</dbReference>
<dbReference type="InterPro" id="IPR013802">
    <property type="entry name" value="Formiminotransferase_C"/>
</dbReference>
<evidence type="ECO:0000313" key="5">
    <source>
        <dbReference type="EMBL" id="CAB4876378.1"/>
    </source>
</evidence>
<dbReference type="InterPro" id="IPR012886">
    <property type="entry name" value="Formiminotransferase_N"/>
</dbReference>
<dbReference type="SUPFAM" id="SSF55116">
    <property type="entry name" value="Formiminotransferase domain of formiminotransferase-cyclodeaminase"/>
    <property type="match status" value="2"/>
</dbReference>
<sequence length="282" mass="30803">MAHHDVFECVINVSEGQDEPILRQFERSAGSSFRHRHSDPWHNRSVFTLINSADELLLDVQWMLRNAVDALDLEFHDGVHPRFGVVDVVPFVALDPTQRSLALALRNQTAEWLGDLGVATFLYGEVNGVERTLPEVRKGAFVTLTPDFGPAVPDEEVGATAVGERPILLAWNMFVEGVDLTAAKRLAGQLRRPGIRTLGLAVGSRLQVSCNLVDPFATGPAAAYDALIELLPAEASISECELVGLAPRAVLDAINPNRWSQLGLSEELTIESHLENVATTRS</sequence>